<dbReference type="CDD" id="cd19531">
    <property type="entry name" value="LCL_NRPS-like"/>
    <property type="match status" value="1"/>
</dbReference>
<dbReference type="SUPFAM" id="SSF56801">
    <property type="entry name" value="Acetyl-CoA synthetase-like"/>
    <property type="match status" value="1"/>
</dbReference>
<evidence type="ECO:0000256" key="3">
    <source>
        <dbReference type="ARBA" id="ARBA00022553"/>
    </source>
</evidence>
<dbReference type="InterPro" id="IPR000873">
    <property type="entry name" value="AMP-dep_synth/lig_dom"/>
</dbReference>
<dbReference type="Gene3D" id="3.30.559.10">
    <property type="entry name" value="Chloramphenicol acetyltransferase-like domain"/>
    <property type="match status" value="1"/>
</dbReference>
<dbReference type="InterPro" id="IPR006162">
    <property type="entry name" value="Ppantetheine_attach_site"/>
</dbReference>
<dbReference type="PROSITE" id="PS00012">
    <property type="entry name" value="PHOSPHOPANTETHEINE"/>
    <property type="match status" value="1"/>
</dbReference>
<dbReference type="Pfam" id="PF00668">
    <property type="entry name" value="Condensation"/>
    <property type="match status" value="1"/>
</dbReference>
<gene>
    <name evidence="5" type="ORF">P3W24_18480</name>
</gene>
<protein>
    <submittedName>
        <fullName evidence="5">Amino acid adenylation domain-containing protein</fullName>
    </submittedName>
</protein>
<keyword evidence="2" id="KW-0596">Phosphopantetheine</keyword>
<keyword evidence="3" id="KW-0597">Phosphoprotein</keyword>
<evidence type="ECO:0000256" key="2">
    <source>
        <dbReference type="ARBA" id="ARBA00022450"/>
    </source>
</evidence>
<comment type="cofactor">
    <cofactor evidence="1">
        <name>pantetheine 4'-phosphate</name>
        <dbReference type="ChEBI" id="CHEBI:47942"/>
    </cofactor>
</comment>
<accession>A0ABT6BFQ8</accession>
<dbReference type="PANTHER" id="PTHR45527">
    <property type="entry name" value="NONRIBOSOMAL PEPTIDE SYNTHETASE"/>
    <property type="match status" value="1"/>
</dbReference>
<dbReference type="InterPro" id="IPR020845">
    <property type="entry name" value="AMP-binding_CS"/>
</dbReference>
<feature type="non-terminal residue" evidence="5">
    <location>
        <position position="938"/>
    </location>
</feature>
<dbReference type="InterPro" id="IPR025110">
    <property type="entry name" value="AMP-bd_C"/>
</dbReference>
<reference evidence="5 6" key="1">
    <citation type="journal article" date="2024" name="Curr. Microbiol.">
        <title>Luteibacter sahnii sp. nov., A Novel Yellow-Colored Xanthomonadin Pigment Producing Probiotic Bacterium from Healthy Rice Seed Microbiome.</title>
        <authorList>
            <person name="Jaiswal G."/>
            <person name="Rana R."/>
            <person name="Nayak P.K."/>
            <person name="Chouhan R."/>
            <person name="Gandhi S.G."/>
            <person name="Patel H.K."/>
            <person name="Patil P.B."/>
        </authorList>
    </citation>
    <scope>NUCLEOTIDE SEQUENCE [LARGE SCALE GENOMIC DNA]</scope>
    <source>
        <strain evidence="5 6">PPL201</strain>
    </source>
</reference>
<dbReference type="Gene3D" id="3.30.300.30">
    <property type="match status" value="1"/>
</dbReference>
<organism evidence="5 6">
    <name type="scientific">Luteibacter sahnii</name>
    <dbReference type="NCBI Taxonomy" id="3021977"/>
    <lineage>
        <taxon>Bacteria</taxon>
        <taxon>Pseudomonadati</taxon>
        <taxon>Pseudomonadota</taxon>
        <taxon>Gammaproteobacteria</taxon>
        <taxon>Lysobacterales</taxon>
        <taxon>Rhodanobacteraceae</taxon>
        <taxon>Luteibacter</taxon>
    </lineage>
</organism>
<evidence type="ECO:0000313" key="5">
    <source>
        <dbReference type="EMBL" id="MDF4026961.1"/>
    </source>
</evidence>
<dbReference type="SMART" id="SM00823">
    <property type="entry name" value="PKS_PP"/>
    <property type="match status" value="1"/>
</dbReference>
<dbReference type="PANTHER" id="PTHR45527:SF1">
    <property type="entry name" value="FATTY ACID SYNTHASE"/>
    <property type="match status" value="1"/>
</dbReference>
<comment type="caution">
    <text evidence="5">The sequence shown here is derived from an EMBL/GenBank/DDBJ whole genome shotgun (WGS) entry which is preliminary data.</text>
</comment>
<dbReference type="InterPro" id="IPR023213">
    <property type="entry name" value="CAT-like_dom_sf"/>
</dbReference>
<dbReference type="Gene3D" id="3.40.50.12780">
    <property type="entry name" value="N-terminal domain of ligase-like"/>
    <property type="match status" value="1"/>
</dbReference>
<dbReference type="Proteomes" id="UP001528850">
    <property type="component" value="Unassembled WGS sequence"/>
</dbReference>
<dbReference type="SUPFAM" id="SSF52777">
    <property type="entry name" value="CoA-dependent acyltransferases"/>
    <property type="match status" value="2"/>
</dbReference>
<feature type="domain" description="Carrier" evidence="4">
    <location>
        <begin position="355"/>
        <end position="430"/>
    </location>
</feature>
<keyword evidence="6" id="KW-1185">Reference proteome</keyword>
<dbReference type="NCBIfam" id="TIGR01733">
    <property type="entry name" value="AA-adenyl-dom"/>
    <property type="match status" value="1"/>
</dbReference>
<proteinExistence type="predicted"/>
<dbReference type="PROSITE" id="PS50075">
    <property type="entry name" value="CARRIER"/>
    <property type="match status" value="1"/>
</dbReference>
<dbReference type="InterPro" id="IPR042099">
    <property type="entry name" value="ANL_N_sf"/>
</dbReference>
<dbReference type="Pfam" id="PF00501">
    <property type="entry name" value="AMP-binding"/>
    <property type="match status" value="1"/>
</dbReference>
<dbReference type="InterPro" id="IPR009081">
    <property type="entry name" value="PP-bd_ACP"/>
</dbReference>
<sequence>NVSHLAYVIYTSGSTGQPKGVMIEHGNVLNFVHWAREQFTPEQLEQTLFCTSVNFDLAVFELYAPWSCGGTVRLVGDALNSGGGLRDATLVNTVPSALRTMLDAGYGMPRVRDVNLAGEALKRELVERIFATTAVERVANLYGPSETTTYSTWVRMRRSDGFEAHIGRPIANTRIYVLDASGEPVPVGVTGEIHIGGKGVARGYLNRPELTAERFVMDPFAADPNARMYRTGDLGRWRADGTLEYLGRNDFQVKLRGLRIELGEIESRLDAIEGVRQSVVLVHEERLLAYVVGDDGVSLQPGELRTALASRLPDYMVPSAFVVLEALPLTPNGKLDRAALPSPEGGDVVRRGYEPPQGEMEERLAALWGELLGVERVGRHDHFFELGGHSLLVIKLSMRMQRAFDVELPIADIFAGPVLRDMVARLRTCSQAHMPRIAPTQRHIPLPLTSAQQRLWFLDRLDATASSAYHLSASFRLRGEMDIATLQAALDAVTQRHDILRTRFPSVEGQPRQVVDASARVMVASHAWDDVAGRSMMEWIVEESERAFDLGSGPLIRISLLRIGDNEHVLVVVQHHIISDRWSIRLLAQELAHHYAIALGSDVPAVEPLRVQYGDYAVAQKAWQDTPAYMRQKAYWVEALRGAPELLALPTDRPRPTTQRYTGASVRVRLPETLTVDLRSLAQRCDGTPFMVLLSAWSVLMSRLSGQKDIVTGVPFANRRQEETEALIGFFANTLALRVDLGDGPGTSVLLRRVRQALMEAYAHAEVPFEHVVEALNPRRSMGHTPVFQTLMSWAEASAQDEARLPGLDVEAIALPTHTTQFDMMLSLVDRDDVVEGNLSYRTDLFDQATAIRFVAYLQRILEGMCASAEVPVERISILPPGERGSICEGIGKHAAGVPSLAFVHRAFEAQVVRRPASVAVRMEGLSVDYDTLNRRAN</sequence>
<dbReference type="Pfam" id="PF00550">
    <property type="entry name" value="PP-binding"/>
    <property type="match status" value="1"/>
</dbReference>
<evidence type="ECO:0000256" key="1">
    <source>
        <dbReference type="ARBA" id="ARBA00001957"/>
    </source>
</evidence>
<dbReference type="InterPro" id="IPR045851">
    <property type="entry name" value="AMP-bd_C_sf"/>
</dbReference>
<dbReference type="Gene3D" id="3.30.559.30">
    <property type="entry name" value="Nonribosomal peptide synthetase, condensation domain"/>
    <property type="match status" value="1"/>
</dbReference>
<dbReference type="Pfam" id="PF13193">
    <property type="entry name" value="AMP-binding_C"/>
    <property type="match status" value="1"/>
</dbReference>
<feature type="non-terminal residue" evidence="5">
    <location>
        <position position="1"/>
    </location>
</feature>
<dbReference type="Gene3D" id="1.10.1200.10">
    <property type="entry name" value="ACP-like"/>
    <property type="match status" value="1"/>
</dbReference>
<dbReference type="InterPro" id="IPR001242">
    <property type="entry name" value="Condensation_dom"/>
</dbReference>
<dbReference type="EMBL" id="JARJJS010000015">
    <property type="protein sequence ID" value="MDF4026961.1"/>
    <property type="molecule type" value="Genomic_DNA"/>
</dbReference>
<dbReference type="InterPro" id="IPR020806">
    <property type="entry name" value="PKS_PP-bd"/>
</dbReference>
<name>A0ABT6BFQ8_9GAMM</name>
<dbReference type="PROSITE" id="PS00455">
    <property type="entry name" value="AMP_BINDING"/>
    <property type="match status" value="1"/>
</dbReference>
<dbReference type="SUPFAM" id="SSF47336">
    <property type="entry name" value="ACP-like"/>
    <property type="match status" value="1"/>
</dbReference>
<dbReference type="InterPro" id="IPR036736">
    <property type="entry name" value="ACP-like_sf"/>
</dbReference>
<evidence type="ECO:0000259" key="4">
    <source>
        <dbReference type="PROSITE" id="PS50075"/>
    </source>
</evidence>
<evidence type="ECO:0000313" key="6">
    <source>
        <dbReference type="Proteomes" id="UP001528850"/>
    </source>
</evidence>
<dbReference type="InterPro" id="IPR010071">
    <property type="entry name" value="AA_adenyl_dom"/>
</dbReference>